<evidence type="ECO:0000259" key="6">
    <source>
        <dbReference type="Pfam" id="PF00152"/>
    </source>
</evidence>
<evidence type="ECO:0000313" key="8">
    <source>
        <dbReference type="Proteomes" id="UP000233551"/>
    </source>
</evidence>
<dbReference type="Gene3D" id="3.30.930.10">
    <property type="entry name" value="Bira Bifunctional Protein, Domain 2"/>
    <property type="match status" value="1"/>
</dbReference>
<dbReference type="InterPro" id="IPR045864">
    <property type="entry name" value="aa-tRNA-synth_II/BPL/LPL"/>
</dbReference>
<reference evidence="7 8" key="1">
    <citation type="submission" date="2017-11" db="EMBL/GenBank/DDBJ databases">
        <title>De-novo sequencing of pomegranate (Punica granatum L.) genome.</title>
        <authorList>
            <person name="Akparov Z."/>
            <person name="Amiraslanov A."/>
            <person name="Hajiyeva S."/>
            <person name="Abbasov M."/>
            <person name="Kaur K."/>
            <person name="Hamwieh A."/>
            <person name="Solovyev V."/>
            <person name="Salamov A."/>
            <person name="Braich B."/>
            <person name="Kosarev P."/>
            <person name="Mahmoud A."/>
            <person name="Hajiyev E."/>
            <person name="Babayeva S."/>
            <person name="Izzatullayeva V."/>
            <person name="Mammadov A."/>
            <person name="Mammadov A."/>
            <person name="Sharifova S."/>
            <person name="Ojaghi J."/>
            <person name="Eynullazada K."/>
            <person name="Bayramov B."/>
            <person name="Abdulazimova A."/>
            <person name="Shahmuradov I."/>
        </authorList>
    </citation>
    <scope>NUCLEOTIDE SEQUENCE [LARGE SCALE GENOMIC DNA]</scope>
    <source>
        <strain evidence="8">cv. AG2017</strain>
        <tissue evidence="7">Leaf</tissue>
    </source>
</reference>
<evidence type="ECO:0000256" key="1">
    <source>
        <dbReference type="ARBA" id="ARBA00022598"/>
    </source>
</evidence>
<keyword evidence="4" id="KW-0648">Protein biosynthesis</keyword>
<feature type="domain" description="Aminoacyl-tRNA synthetase class II (D/K/N)" evidence="6">
    <location>
        <begin position="2"/>
        <end position="213"/>
    </location>
</feature>
<comment type="caution">
    <text evidence="7">The sequence shown here is derived from an EMBL/GenBank/DDBJ whole genome shotgun (WGS) entry which is preliminary data.</text>
</comment>
<keyword evidence="8" id="KW-1185">Reference proteome</keyword>
<evidence type="ECO:0000256" key="5">
    <source>
        <dbReference type="ARBA" id="ARBA00023146"/>
    </source>
</evidence>
<gene>
    <name evidence="7" type="ORF">CRG98_020434</name>
</gene>
<dbReference type="STRING" id="22663.A0A2I0JS80"/>
<dbReference type="GO" id="GO:0005739">
    <property type="term" value="C:mitochondrion"/>
    <property type="evidence" value="ECO:0007669"/>
    <property type="project" value="TreeGrafter"/>
</dbReference>
<organism evidence="7 8">
    <name type="scientific">Punica granatum</name>
    <name type="common">Pomegranate</name>
    <dbReference type="NCBI Taxonomy" id="22663"/>
    <lineage>
        <taxon>Eukaryota</taxon>
        <taxon>Viridiplantae</taxon>
        <taxon>Streptophyta</taxon>
        <taxon>Embryophyta</taxon>
        <taxon>Tracheophyta</taxon>
        <taxon>Spermatophyta</taxon>
        <taxon>Magnoliopsida</taxon>
        <taxon>eudicotyledons</taxon>
        <taxon>Gunneridae</taxon>
        <taxon>Pentapetalae</taxon>
        <taxon>rosids</taxon>
        <taxon>malvids</taxon>
        <taxon>Myrtales</taxon>
        <taxon>Lythraceae</taxon>
        <taxon>Punica</taxon>
    </lineage>
</organism>
<dbReference type="GO" id="GO:0004816">
    <property type="term" value="F:asparagine-tRNA ligase activity"/>
    <property type="evidence" value="ECO:0007669"/>
    <property type="project" value="TreeGrafter"/>
</dbReference>
<dbReference type="Pfam" id="PF00152">
    <property type="entry name" value="tRNA-synt_2"/>
    <property type="match status" value="1"/>
</dbReference>
<evidence type="ECO:0000256" key="2">
    <source>
        <dbReference type="ARBA" id="ARBA00022741"/>
    </source>
</evidence>
<name>A0A2I0JS80_PUNGR</name>
<protein>
    <recommendedName>
        <fullName evidence="6">Aminoacyl-tRNA synthetase class II (D/K/N) domain-containing protein</fullName>
    </recommendedName>
</protein>
<dbReference type="Proteomes" id="UP000233551">
    <property type="component" value="Unassembled WGS sequence"/>
</dbReference>
<accession>A0A2I0JS80</accession>
<proteinExistence type="predicted"/>
<keyword evidence="3" id="KW-0067">ATP-binding</keyword>
<evidence type="ECO:0000256" key="3">
    <source>
        <dbReference type="ARBA" id="ARBA00022840"/>
    </source>
</evidence>
<keyword evidence="5" id="KW-0030">Aminoacyl-tRNA synthetase</keyword>
<dbReference type="GO" id="GO:0005524">
    <property type="term" value="F:ATP binding"/>
    <property type="evidence" value="ECO:0007669"/>
    <property type="project" value="UniProtKB-KW"/>
</dbReference>
<dbReference type="PANTHER" id="PTHR22594:SF36">
    <property type="entry name" value="ASPARAGINE--TRNA LIGASE, CYTOPLASMIC 2"/>
    <property type="match status" value="1"/>
</dbReference>
<dbReference type="EMBL" id="PGOL01001318">
    <property type="protein sequence ID" value="PKI59169.1"/>
    <property type="molecule type" value="Genomic_DNA"/>
</dbReference>
<dbReference type="PANTHER" id="PTHR22594">
    <property type="entry name" value="ASPARTYL/LYSYL-TRNA SYNTHETASE"/>
    <property type="match status" value="1"/>
</dbReference>
<keyword evidence="2" id="KW-0547">Nucleotide-binding</keyword>
<keyword evidence="1" id="KW-0436">Ligase</keyword>
<dbReference type="SUPFAM" id="SSF55681">
    <property type="entry name" value="Class II aaRS and biotin synthetases"/>
    <property type="match status" value="1"/>
</dbReference>
<sequence>MWMVETEMAFSKLENAMDCADDFFKVLCKWALDNCIEDMKFVCKRIDKTSIDRLQSATSKPFAKITYTEAVEALKKAKDKMEVKVEWGFAFTTEHLSYLADEIYKSPVIIYNYPRDLKPFYVRLNDDGKTVAAFDMIVPKVGKLMSGSQNELRVDRLTKRIKELGLPKEQYEWYLDLKRHGAVSTSGFSFNFDLMLLFTTGMTNVRDVIPFPRGLGKPNN</sequence>
<evidence type="ECO:0000313" key="7">
    <source>
        <dbReference type="EMBL" id="PKI59169.1"/>
    </source>
</evidence>
<dbReference type="InterPro" id="IPR004364">
    <property type="entry name" value="Aa-tRNA-synt_II"/>
</dbReference>
<dbReference type="AlphaFoldDB" id="A0A2I0JS80"/>
<evidence type="ECO:0000256" key="4">
    <source>
        <dbReference type="ARBA" id="ARBA00022917"/>
    </source>
</evidence>
<dbReference type="GO" id="GO:0006421">
    <property type="term" value="P:asparaginyl-tRNA aminoacylation"/>
    <property type="evidence" value="ECO:0007669"/>
    <property type="project" value="TreeGrafter"/>
</dbReference>